<dbReference type="InterPro" id="IPR003593">
    <property type="entry name" value="AAA+_ATPase"/>
</dbReference>
<dbReference type="AlphaFoldDB" id="A0A4R2RZ77"/>
<dbReference type="GO" id="GO:0043213">
    <property type="term" value="P:bacteriocin transport"/>
    <property type="evidence" value="ECO:0007669"/>
    <property type="project" value="UniProtKB-KW"/>
</dbReference>
<evidence type="ECO:0000256" key="4">
    <source>
        <dbReference type="ARBA" id="ARBA00022692"/>
    </source>
</evidence>
<dbReference type="Proteomes" id="UP000294746">
    <property type="component" value="Unassembled WGS sequence"/>
</dbReference>
<feature type="transmembrane region" description="Helical" evidence="12">
    <location>
        <begin position="163"/>
        <end position="189"/>
    </location>
</feature>
<dbReference type="PROSITE" id="PS50990">
    <property type="entry name" value="PEPTIDASE_C39"/>
    <property type="match status" value="1"/>
</dbReference>
<evidence type="ECO:0000256" key="2">
    <source>
        <dbReference type="ARBA" id="ARBA00022448"/>
    </source>
</evidence>
<keyword evidence="3" id="KW-1003">Cell membrane</keyword>
<dbReference type="OrthoDB" id="9762778at2"/>
<feature type="domain" description="ABC transporter" evidence="13">
    <location>
        <begin position="478"/>
        <end position="711"/>
    </location>
</feature>
<keyword evidence="6" id="KW-0378">Hydrolase</keyword>
<dbReference type="Gene3D" id="3.90.70.10">
    <property type="entry name" value="Cysteine proteinases"/>
    <property type="match status" value="1"/>
</dbReference>
<keyword evidence="7" id="KW-0067">ATP-binding</keyword>
<dbReference type="Pfam" id="PF00664">
    <property type="entry name" value="ABC_membrane"/>
    <property type="match status" value="1"/>
</dbReference>
<gene>
    <name evidence="16" type="ORF">EDD57_10332</name>
</gene>
<keyword evidence="9 12" id="KW-1133">Transmembrane helix</keyword>
<dbReference type="InterPro" id="IPR003439">
    <property type="entry name" value="ABC_transporter-like_ATP-bd"/>
</dbReference>
<evidence type="ECO:0000313" key="16">
    <source>
        <dbReference type="EMBL" id="TCP70219.1"/>
    </source>
</evidence>
<dbReference type="SUPFAM" id="SSF52540">
    <property type="entry name" value="P-loop containing nucleoside triphosphate hydrolases"/>
    <property type="match status" value="1"/>
</dbReference>
<evidence type="ECO:0000256" key="8">
    <source>
        <dbReference type="ARBA" id="ARBA00022927"/>
    </source>
</evidence>
<evidence type="ECO:0000313" key="17">
    <source>
        <dbReference type="Proteomes" id="UP000294746"/>
    </source>
</evidence>
<dbReference type="InterPro" id="IPR011527">
    <property type="entry name" value="ABC1_TM_dom"/>
</dbReference>
<evidence type="ECO:0000256" key="12">
    <source>
        <dbReference type="SAM" id="Phobius"/>
    </source>
</evidence>
<dbReference type="Pfam" id="PF00005">
    <property type="entry name" value="ABC_tran"/>
    <property type="match status" value="1"/>
</dbReference>
<evidence type="ECO:0000259" key="13">
    <source>
        <dbReference type="PROSITE" id="PS50893"/>
    </source>
</evidence>
<keyword evidence="5" id="KW-0547">Nucleotide-binding</keyword>
<dbReference type="InterPro" id="IPR027417">
    <property type="entry name" value="P-loop_NTPase"/>
</dbReference>
<evidence type="ECO:0000256" key="6">
    <source>
        <dbReference type="ARBA" id="ARBA00022807"/>
    </source>
</evidence>
<evidence type="ECO:0000256" key="7">
    <source>
        <dbReference type="ARBA" id="ARBA00022840"/>
    </source>
</evidence>
<dbReference type="Pfam" id="PF03412">
    <property type="entry name" value="Peptidase_C39"/>
    <property type="match status" value="1"/>
</dbReference>
<evidence type="ECO:0000256" key="3">
    <source>
        <dbReference type="ARBA" id="ARBA00022475"/>
    </source>
</evidence>
<dbReference type="InterPro" id="IPR033839">
    <property type="entry name" value="Lacticin_481_peptidase"/>
</dbReference>
<dbReference type="PROSITE" id="PS50893">
    <property type="entry name" value="ABC_TRANSPORTER_2"/>
    <property type="match status" value="1"/>
</dbReference>
<keyword evidence="10 12" id="KW-0472">Membrane</keyword>
<dbReference type="GO" id="GO:0015031">
    <property type="term" value="P:protein transport"/>
    <property type="evidence" value="ECO:0007669"/>
    <property type="project" value="UniProtKB-KW"/>
</dbReference>
<dbReference type="CDD" id="cd02425">
    <property type="entry name" value="Peptidase_C39F"/>
    <property type="match status" value="1"/>
</dbReference>
<name>A0A4R2RZ77_9BACL</name>
<dbReference type="GO" id="GO:0008234">
    <property type="term" value="F:cysteine-type peptidase activity"/>
    <property type="evidence" value="ECO:0007669"/>
    <property type="project" value="UniProtKB-KW"/>
</dbReference>
<organism evidence="16 17">
    <name type="scientific">Baia soyae</name>
    <dbReference type="NCBI Taxonomy" id="1544746"/>
    <lineage>
        <taxon>Bacteria</taxon>
        <taxon>Bacillati</taxon>
        <taxon>Bacillota</taxon>
        <taxon>Bacilli</taxon>
        <taxon>Bacillales</taxon>
        <taxon>Thermoactinomycetaceae</taxon>
        <taxon>Baia</taxon>
    </lineage>
</organism>
<keyword evidence="2" id="KW-0813">Transport</keyword>
<comment type="caution">
    <text evidence="16">The sequence shown here is derived from an EMBL/GenBank/DDBJ whole genome shotgun (WGS) entry which is preliminary data.</text>
</comment>
<dbReference type="InterPro" id="IPR039421">
    <property type="entry name" value="Type_1_exporter"/>
</dbReference>
<protein>
    <submittedName>
        <fullName evidence="16">ABC-type bacteriocin/lantibiotic exporter with double-glycine peptidase domain</fullName>
    </submittedName>
</protein>
<feature type="domain" description="ABC transmembrane type-1" evidence="14">
    <location>
        <begin position="166"/>
        <end position="446"/>
    </location>
</feature>
<keyword evidence="4 12" id="KW-0812">Transmembrane</keyword>
<dbReference type="GO" id="GO:0016887">
    <property type="term" value="F:ATP hydrolysis activity"/>
    <property type="evidence" value="ECO:0007669"/>
    <property type="project" value="InterPro"/>
</dbReference>
<dbReference type="GO" id="GO:0006508">
    <property type="term" value="P:proteolysis"/>
    <property type="evidence" value="ECO:0007669"/>
    <property type="project" value="InterPro"/>
</dbReference>
<dbReference type="CDD" id="cd18555">
    <property type="entry name" value="ABC_6TM_T1SS_like"/>
    <property type="match status" value="1"/>
</dbReference>
<evidence type="ECO:0000256" key="1">
    <source>
        <dbReference type="ARBA" id="ARBA00004651"/>
    </source>
</evidence>
<keyword evidence="6" id="KW-0788">Thiol protease</keyword>
<keyword evidence="17" id="KW-1185">Reference proteome</keyword>
<evidence type="ECO:0000256" key="10">
    <source>
        <dbReference type="ARBA" id="ARBA00023136"/>
    </source>
</evidence>
<comment type="subcellular location">
    <subcellularLocation>
        <location evidence="1">Cell membrane</location>
        <topology evidence="1">Multi-pass membrane protein</topology>
    </subcellularLocation>
</comment>
<dbReference type="GO" id="GO:0005524">
    <property type="term" value="F:ATP binding"/>
    <property type="evidence" value="ECO:0007669"/>
    <property type="project" value="UniProtKB-KW"/>
</dbReference>
<feature type="transmembrane region" description="Helical" evidence="12">
    <location>
        <begin position="386"/>
        <end position="410"/>
    </location>
</feature>
<dbReference type="Gene3D" id="3.40.50.300">
    <property type="entry name" value="P-loop containing nucleotide triphosphate hydrolases"/>
    <property type="match status" value="1"/>
</dbReference>
<reference evidence="16 17" key="1">
    <citation type="submission" date="2019-03" db="EMBL/GenBank/DDBJ databases">
        <title>Genomic Encyclopedia of Type Strains, Phase IV (KMG-IV): sequencing the most valuable type-strain genomes for metagenomic binning, comparative biology and taxonomic classification.</title>
        <authorList>
            <person name="Goeker M."/>
        </authorList>
    </citation>
    <scope>NUCLEOTIDE SEQUENCE [LARGE SCALE GENOMIC DNA]</scope>
    <source>
        <strain evidence="16 17">DSM 46831</strain>
    </source>
</reference>
<feature type="transmembrane region" description="Helical" evidence="12">
    <location>
        <begin position="301"/>
        <end position="321"/>
    </location>
</feature>
<keyword evidence="8" id="KW-0653">Protein transport</keyword>
<dbReference type="PANTHER" id="PTHR24221:SF654">
    <property type="entry name" value="ATP-BINDING CASSETTE SUB-FAMILY B MEMBER 6"/>
    <property type="match status" value="1"/>
</dbReference>
<proteinExistence type="predicted"/>
<feature type="domain" description="Peptidase C39" evidence="15">
    <location>
        <begin position="14"/>
        <end position="133"/>
    </location>
</feature>
<accession>A0A4R2RZ77</accession>
<evidence type="ECO:0000259" key="15">
    <source>
        <dbReference type="PROSITE" id="PS50990"/>
    </source>
</evidence>
<feature type="transmembrane region" description="Helical" evidence="12">
    <location>
        <begin position="274"/>
        <end position="295"/>
    </location>
</feature>
<dbReference type="PANTHER" id="PTHR24221">
    <property type="entry name" value="ATP-BINDING CASSETTE SUB-FAMILY B"/>
    <property type="match status" value="1"/>
</dbReference>
<dbReference type="PROSITE" id="PS50929">
    <property type="entry name" value="ABC_TM1F"/>
    <property type="match status" value="1"/>
</dbReference>
<evidence type="ECO:0000256" key="9">
    <source>
        <dbReference type="ARBA" id="ARBA00022989"/>
    </source>
</evidence>
<keyword evidence="11" id="KW-0080">Bacteriocin transport</keyword>
<keyword evidence="6" id="KW-0645">Protease</keyword>
<evidence type="ECO:0000256" key="11">
    <source>
        <dbReference type="ARBA" id="ARBA00043264"/>
    </source>
</evidence>
<sequence length="722" mass="81100">MDIKTRRSVPMIMQMNQTECGLCCCAMILRFYKSNESLFELREMVEVGRDGLNFNQLKEIFEGKGFDTRVFKGSLEGIRSVPLPVIAFWNQGHFVVIEKVSDLYVHVVDPELGRRKLSMHEFKDSFSNYILVPTPTERFKAKKEKPKNVWVDIIANLKDRKPLFGILLTLSLVSYLLALGAPILVQKVIDYTVIEQGNIDLSVFVIGVVFVTVLYCLTLLARGLKLITMNVFLSRRLMMGTFGHLLKLPYKFFDLRSPGDLLFRLSSVNGVRELISTQVVSGVIDAGALLIITFYLFSKSVFLSVITVALFACITLFMFLIRPSISEAINNEISEQSKSQSMQVEALFSIASVKMSGMEDEIFALWKQQYKQVLRQFKKRYVLQNIYDTVLGTVQTASPLIILLVGVYLFSQDVLSLGEVVAYHALSTSYFGLGRSLFGSYTQYVLATSYLERIADITYSPQEQSPTNPIDHKITGELELRNVSFSYTKHSNDVIKNVSVKIRSGEKIALVGPSGSGKTTLGKILVGLYSPNGGTVMYDGIPSERFMKKDLCSQMGIVPQDIQLFNKTILDNIRMNKREVSMEKIREVARAAQIEEDIQSLPMGYQTIVSEMGMNFSGGQRQRIAFARALLGDPKILILDEATSSLDNVNEAQISEYLSSIGCTRIVIAHRLSTIKDSDCIYVMNNGEIVEQGTHNELLSREGFYKELYDLSGDKSIESISI</sequence>
<dbReference type="InterPro" id="IPR017871">
    <property type="entry name" value="ABC_transporter-like_CS"/>
</dbReference>
<dbReference type="InterPro" id="IPR005074">
    <property type="entry name" value="Peptidase_C39"/>
</dbReference>
<dbReference type="Gene3D" id="1.20.1560.10">
    <property type="entry name" value="ABC transporter type 1, transmembrane domain"/>
    <property type="match status" value="1"/>
</dbReference>
<dbReference type="GO" id="GO:0034040">
    <property type="term" value="F:ATPase-coupled lipid transmembrane transporter activity"/>
    <property type="evidence" value="ECO:0007669"/>
    <property type="project" value="TreeGrafter"/>
</dbReference>
<feature type="transmembrane region" description="Helical" evidence="12">
    <location>
        <begin position="201"/>
        <end position="221"/>
    </location>
</feature>
<dbReference type="EMBL" id="SLXV01000003">
    <property type="protein sequence ID" value="TCP70219.1"/>
    <property type="molecule type" value="Genomic_DNA"/>
</dbReference>
<dbReference type="InterPro" id="IPR036640">
    <property type="entry name" value="ABC1_TM_sf"/>
</dbReference>
<dbReference type="FunFam" id="3.40.50.300:FF:000299">
    <property type="entry name" value="ABC transporter ATP-binding protein/permease"/>
    <property type="match status" value="1"/>
</dbReference>
<dbReference type="SMART" id="SM00382">
    <property type="entry name" value="AAA"/>
    <property type="match status" value="1"/>
</dbReference>
<dbReference type="GO" id="GO:0005886">
    <property type="term" value="C:plasma membrane"/>
    <property type="evidence" value="ECO:0007669"/>
    <property type="project" value="UniProtKB-SubCell"/>
</dbReference>
<evidence type="ECO:0000256" key="5">
    <source>
        <dbReference type="ARBA" id="ARBA00022741"/>
    </source>
</evidence>
<dbReference type="PROSITE" id="PS00211">
    <property type="entry name" value="ABC_TRANSPORTER_1"/>
    <property type="match status" value="1"/>
</dbReference>
<dbReference type="SUPFAM" id="SSF90123">
    <property type="entry name" value="ABC transporter transmembrane region"/>
    <property type="match status" value="1"/>
</dbReference>
<evidence type="ECO:0000259" key="14">
    <source>
        <dbReference type="PROSITE" id="PS50929"/>
    </source>
</evidence>
<dbReference type="GO" id="GO:0140359">
    <property type="term" value="F:ABC-type transporter activity"/>
    <property type="evidence" value="ECO:0007669"/>
    <property type="project" value="InterPro"/>
</dbReference>